<dbReference type="RefSeq" id="WP_236091033.1">
    <property type="nucleotide sequence ID" value="NZ_JAKGSG010000056.1"/>
</dbReference>
<proteinExistence type="predicted"/>
<dbReference type="InterPro" id="IPR003607">
    <property type="entry name" value="HD/PDEase_dom"/>
</dbReference>
<evidence type="ECO:0000313" key="2">
    <source>
        <dbReference type="EMBL" id="MCF4123220.1"/>
    </source>
</evidence>
<protein>
    <submittedName>
        <fullName evidence="2">HD domain-containing protein</fullName>
    </submittedName>
</protein>
<dbReference type="Proteomes" id="UP001165405">
    <property type="component" value="Unassembled WGS sequence"/>
</dbReference>
<dbReference type="CDD" id="cd00077">
    <property type="entry name" value="HDc"/>
    <property type="match status" value="1"/>
</dbReference>
<comment type="caution">
    <text evidence="2">The sequence shown here is derived from an EMBL/GenBank/DDBJ whole genome shotgun (WGS) entry which is preliminary data.</text>
</comment>
<dbReference type="Gene3D" id="1.10.3210.10">
    <property type="entry name" value="Hypothetical protein af1432"/>
    <property type="match status" value="1"/>
</dbReference>
<dbReference type="EMBL" id="JAKGSG010000056">
    <property type="protein sequence ID" value="MCF4123220.1"/>
    <property type="molecule type" value="Genomic_DNA"/>
</dbReference>
<dbReference type="SUPFAM" id="SSF109604">
    <property type="entry name" value="HD-domain/PDEase-like"/>
    <property type="match status" value="1"/>
</dbReference>
<sequence>MWESDRAPEIARRFLADLGGRWLHVQSVGRLADQLAADAGLPDDVRAAAWLHDVGYAPDLSLTGFHPLDGAVYLTECGAPTEVVGLVAWHTGAVWEAAERGLSDKLARMPVPSAKWLDVVTLIDLVNGPDGVATTPEKRVAEILSRYDSSHPVHRAVKFSAPELLASSARARATLGLPDEWPLGPAERM</sequence>
<organism evidence="2 3">
    <name type="scientific">Antribacter soli</name>
    <dbReference type="NCBI Taxonomy" id="2910976"/>
    <lineage>
        <taxon>Bacteria</taxon>
        <taxon>Bacillati</taxon>
        <taxon>Actinomycetota</taxon>
        <taxon>Actinomycetes</taxon>
        <taxon>Micrococcales</taxon>
        <taxon>Promicromonosporaceae</taxon>
        <taxon>Antribacter</taxon>
    </lineage>
</organism>
<dbReference type="Pfam" id="PF01966">
    <property type="entry name" value="HD"/>
    <property type="match status" value="1"/>
</dbReference>
<keyword evidence="3" id="KW-1185">Reference proteome</keyword>
<reference evidence="2" key="1">
    <citation type="submission" date="2022-01" db="EMBL/GenBank/DDBJ databases">
        <title>Antribacter sp. nov., isolated from Guizhou of China.</title>
        <authorList>
            <person name="Chengliang C."/>
            <person name="Ya Z."/>
        </authorList>
    </citation>
    <scope>NUCLEOTIDE SEQUENCE</scope>
    <source>
        <strain evidence="2">KLBMP 9083</strain>
    </source>
</reference>
<gene>
    <name evidence="2" type="ORF">L1785_19810</name>
</gene>
<evidence type="ECO:0000259" key="1">
    <source>
        <dbReference type="Pfam" id="PF01966"/>
    </source>
</evidence>
<dbReference type="InterPro" id="IPR006674">
    <property type="entry name" value="HD_domain"/>
</dbReference>
<evidence type="ECO:0000313" key="3">
    <source>
        <dbReference type="Proteomes" id="UP001165405"/>
    </source>
</evidence>
<name>A0AA41QGU4_9MICO</name>
<feature type="domain" description="HD" evidence="1">
    <location>
        <begin position="23"/>
        <end position="118"/>
    </location>
</feature>
<accession>A0AA41QGU4</accession>
<dbReference type="AlphaFoldDB" id="A0AA41QGU4"/>